<proteinExistence type="predicted"/>
<dbReference type="AlphaFoldDB" id="A0ABD6E7Z3"/>
<keyword evidence="1" id="KW-0472">Membrane</keyword>
<dbReference type="SUPFAM" id="SSF49606">
    <property type="entry name" value="Neurophysin II"/>
    <property type="match status" value="1"/>
</dbReference>
<evidence type="ECO:0000256" key="1">
    <source>
        <dbReference type="SAM" id="Phobius"/>
    </source>
</evidence>
<keyword evidence="3" id="KW-1185">Reference proteome</keyword>
<dbReference type="Proteomes" id="UP001608902">
    <property type="component" value="Unassembled WGS sequence"/>
</dbReference>
<gene>
    <name evidence="2" type="ORF">AB6A40_002514</name>
</gene>
<evidence type="ECO:0000313" key="2">
    <source>
        <dbReference type="EMBL" id="MFH4975805.1"/>
    </source>
</evidence>
<keyword evidence="1" id="KW-1133">Transmembrane helix</keyword>
<reference evidence="2 3" key="1">
    <citation type="submission" date="2024-08" db="EMBL/GenBank/DDBJ databases">
        <title>Gnathostoma spinigerum genome.</title>
        <authorList>
            <person name="Gonzalez-Bertolin B."/>
            <person name="Monzon S."/>
            <person name="Zaballos A."/>
            <person name="Jimenez P."/>
            <person name="Dekumyoy P."/>
            <person name="Varona S."/>
            <person name="Cuesta I."/>
            <person name="Sumanam S."/>
            <person name="Adisakwattana P."/>
            <person name="Gasser R.B."/>
            <person name="Hernandez-Gonzalez A."/>
            <person name="Young N.D."/>
            <person name="Perteguer M.J."/>
        </authorList>
    </citation>
    <scope>NUCLEOTIDE SEQUENCE [LARGE SCALE GENOMIC DNA]</scope>
    <source>
        <strain evidence="2">AL3</strain>
        <tissue evidence="2">Liver</tissue>
    </source>
</reference>
<dbReference type="EMBL" id="JBGFUD010001134">
    <property type="protein sequence ID" value="MFH4975805.1"/>
    <property type="molecule type" value="Genomic_DNA"/>
</dbReference>
<comment type="caution">
    <text evidence="2">The sequence shown here is derived from an EMBL/GenBank/DDBJ whole genome shotgun (WGS) entry which is preliminary data.</text>
</comment>
<organism evidence="2 3">
    <name type="scientific">Gnathostoma spinigerum</name>
    <dbReference type="NCBI Taxonomy" id="75299"/>
    <lineage>
        <taxon>Eukaryota</taxon>
        <taxon>Metazoa</taxon>
        <taxon>Ecdysozoa</taxon>
        <taxon>Nematoda</taxon>
        <taxon>Chromadorea</taxon>
        <taxon>Rhabditida</taxon>
        <taxon>Spirurina</taxon>
        <taxon>Gnathostomatomorpha</taxon>
        <taxon>Gnathostomatoidea</taxon>
        <taxon>Gnathostomatidae</taxon>
        <taxon>Gnathostoma</taxon>
    </lineage>
</organism>
<feature type="transmembrane region" description="Helical" evidence="1">
    <location>
        <begin position="6"/>
        <end position="26"/>
    </location>
</feature>
<evidence type="ECO:0008006" key="4">
    <source>
        <dbReference type="Google" id="ProtNLM"/>
    </source>
</evidence>
<evidence type="ECO:0000313" key="3">
    <source>
        <dbReference type="Proteomes" id="UP001608902"/>
    </source>
</evidence>
<name>A0ABD6E7Z3_9BILA</name>
<keyword evidence="1" id="KW-0812">Transmembrane</keyword>
<dbReference type="InterPro" id="IPR036387">
    <property type="entry name" value="Neurhyp_horm_dom_sf"/>
</dbReference>
<sequence length="121" mass="13475">MLDPMFAWTTPCVALFIAVSSACFLNSCPYRRYGRRSTCLACGSDMKGYCMWKGICCDRNGCSEDSMCRRESSCPSLKCRIGSEWAVCINRSMCCSATRCRRSVQCLLSAGSHGFLISRDQ</sequence>
<protein>
    <recommendedName>
        <fullName evidence="4">Secreted protein</fullName>
    </recommendedName>
</protein>
<accession>A0ABD6E7Z3</accession>